<evidence type="ECO:0000259" key="1">
    <source>
        <dbReference type="PROSITE" id="PS50836"/>
    </source>
</evidence>
<dbReference type="OMA" id="GCQPWQF"/>
<dbReference type="Pfam" id="PF03351">
    <property type="entry name" value="DOMON"/>
    <property type="match status" value="1"/>
</dbReference>
<dbReference type="PROSITE" id="PS50836">
    <property type="entry name" value="DOMON"/>
    <property type="match status" value="1"/>
</dbReference>
<dbReference type="HOGENOM" id="CLU_1636892_0_0_1"/>
<gene>
    <name evidence="2" type="ORF">CAEBREN_05990</name>
</gene>
<dbReference type="InterPro" id="IPR005018">
    <property type="entry name" value="DOMON_domain"/>
</dbReference>
<dbReference type="Proteomes" id="UP000008068">
    <property type="component" value="Unassembled WGS sequence"/>
</dbReference>
<dbReference type="AlphaFoldDB" id="G0NNC1"/>
<dbReference type="EMBL" id="GL379913">
    <property type="protein sequence ID" value="EGT34439.1"/>
    <property type="molecule type" value="Genomic_DNA"/>
</dbReference>
<dbReference type="CDD" id="cd09631">
    <property type="entry name" value="DOMON_DOH"/>
    <property type="match status" value="1"/>
</dbReference>
<dbReference type="PANTHER" id="PTHR36516:SF6">
    <property type="entry name" value="DOMON DOMAIN-CONTAINING PROTEIN"/>
    <property type="match status" value="1"/>
</dbReference>
<evidence type="ECO:0000313" key="3">
    <source>
        <dbReference type="Proteomes" id="UP000008068"/>
    </source>
</evidence>
<dbReference type="STRING" id="135651.G0NNC1"/>
<name>G0NNC1_CAEBE</name>
<feature type="domain" description="DOMON" evidence="1">
    <location>
        <begin position="17"/>
        <end position="135"/>
    </location>
</feature>
<dbReference type="Gene3D" id="2.60.40.1210">
    <property type="entry name" value="Cellobiose dehydrogenase, cytochrome domain"/>
    <property type="match status" value="1"/>
</dbReference>
<dbReference type="OrthoDB" id="5785632at2759"/>
<dbReference type="eggNOG" id="ENOG502S82S">
    <property type="taxonomic scope" value="Eukaryota"/>
</dbReference>
<dbReference type="PANTHER" id="PTHR36516">
    <property type="entry name" value="PROTEIN CBG04168-RELATED"/>
    <property type="match status" value="1"/>
</dbReference>
<proteinExistence type="predicted"/>
<evidence type="ECO:0000313" key="2">
    <source>
        <dbReference type="EMBL" id="EGT34439.1"/>
    </source>
</evidence>
<dbReference type="FunCoup" id="G0NNC1">
    <property type="interactions" value="1"/>
</dbReference>
<dbReference type="SMART" id="SM00664">
    <property type="entry name" value="DoH"/>
    <property type="match status" value="1"/>
</dbReference>
<dbReference type="InterPro" id="IPR045266">
    <property type="entry name" value="DOH_DOMON"/>
</dbReference>
<organism evidence="3">
    <name type="scientific">Caenorhabditis brenneri</name>
    <name type="common">Nematode worm</name>
    <dbReference type="NCBI Taxonomy" id="135651"/>
    <lineage>
        <taxon>Eukaryota</taxon>
        <taxon>Metazoa</taxon>
        <taxon>Ecdysozoa</taxon>
        <taxon>Nematoda</taxon>
        <taxon>Chromadorea</taxon>
        <taxon>Rhabditida</taxon>
        <taxon>Rhabditina</taxon>
        <taxon>Rhabditomorpha</taxon>
        <taxon>Rhabditoidea</taxon>
        <taxon>Rhabditidae</taxon>
        <taxon>Peloderinae</taxon>
        <taxon>Caenorhabditis</taxon>
    </lineage>
</organism>
<dbReference type="InParanoid" id="G0NNC1"/>
<reference evidence="3" key="1">
    <citation type="submission" date="2011-07" db="EMBL/GenBank/DDBJ databases">
        <authorList>
            <consortium name="Caenorhabditis brenneri Sequencing and Analysis Consortium"/>
            <person name="Wilson R.K."/>
        </authorList>
    </citation>
    <scope>NUCLEOTIDE SEQUENCE [LARGE SCALE GENOMIC DNA]</scope>
    <source>
        <strain evidence="3">PB2801</strain>
    </source>
</reference>
<protein>
    <recommendedName>
        <fullName evidence="1">DOMON domain-containing protein</fullName>
    </recommendedName>
</protein>
<sequence length="162" mass="17717">MPSGMNIDAVPCTFVTNGQQVTYGVRGNTIHFRVVLTGIPPTGSGWTAIGFGNSMFSGLDVIVVRVINGRVIVTDEFVRGFQSPVPDRQNNIQVYGLRYENGVVVASFSRSVFSTEQMDANLSGCSPWKFTVGLNRMSPQGHLFHHSQTPVHRVVCINQCTV</sequence>
<keyword evidence="3" id="KW-1185">Reference proteome</keyword>
<accession>G0NNC1</accession>